<dbReference type="Pfam" id="PF00535">
    <property type="entry name" value="Glycos_transf_2"/>
    <property type="match status" value="1"/>
</dbReference>
<evidence type="ECO:0000313" key="6">
    <source>
        <dbReference type="EMBL" id="WNH11644.1"/>
    </source>
</evidence>
<evidence type="ECO:0000313" key="7">
    <source>
        <dbReference type="Proteomes" id="UP001303407"/>
    </source>
</evidence>
<evidence type="ECO:0000256" key="1">
    <source>
        <dbReference type="ARBA" id="ARBA00006739"/>
    </source>
</evidence>
<keyword evidence="3 6" id="KW-0808">Transferase</keyword>
<keyword evidence="7" id="KW-1185">Reference proteome</keyword>
<dbReference type="SUPFAM" id="SSF53448">
    <property type="entry name" value="Nucleotide-diphospho-sugar transferases"/>
    <property type="match status" value="1"/>
</dbReference>
<reference evidence="6 7" key="1">
    <citation type="submission" date="2023-09" db="EMBL/GenBank/DDBJ databases">
        <title>Thalassobella suaedae gen. nov., sp. nov., a marine bacterium of the family Flavobacteriaceae isolated from a halophyte Suaeda japonica.</title>
        <authorList>
            <person name="Lee S.Y."/>
            <person name="Hwang C.Y."/>
        </authorList>
    </citation>
    <scope>NUCLEOTIDE SEQUENCE [LARGE SCALE GENOMIC DNA]</scope>
    <source>
        <strain evidence="6 7">HL-DH10</strain>
    </source>
</reference>
<dbReference type="EC" id="2.4.-.-" evidence="6"/>
<dbReference type="GO" id="GO:0016757">
    <property type="term" value="F:glycosyltransferase activity"/>
    <property type="evidence" value="ECO:0007669"/>
    <property type="project" value="UniProtKB-KW"/>
</dbReference>
<name>A0ABY9Y0B7_9FLAO</name>
<gene>
    <name evidence="6" type="ORF">RHP49_12130</name>
</gene>
<dbReference type="PANTHER" id="PTHR43179:SF12">
    <property type="entry name" value="GALACTOFURANOSYLTRANSFERASE GLFT2"/>
    <property type="match status" value="1"/>
</dbReference>
<dbReference type="InterPro" id="IPR029044">
    <property type="entry name" value="Nucleotide-diphossugar_trans"/>
</dbReference>
<dbReference type="Proteomes" id="UP001303407">
    <property type="component" value="Chromosome"/>
</dbReference>
<feature type="domain" description="Glycosyltransferase 2-like" evidence="5">
    <location>
        <begin position="242"/>
        <end position="365"/>
    </location>
</feature>
<keyword evidence="2 6" id="KW-0328">Glycosyltransferase</keyword>
<dbReference type="PANTHER" id="PTHR43179">
    <property type="entry name" value="RHAMNOSYLTRANSFERASE WBBL"/>
    <property type="match status" value="1"/>
</dbReference>
<evidence type="ECO:0000256" key="3">
    <source>
        <dbReference type="ARBA" id="ARBA00022679"/>
    </source>
</evidence>
<evidence type="ECO:0000256" key="2">
    <source>
        <dbReference type="ARBA" id="ARBA00022676"/>
    </source>
</evidence>
<keyword evidence="4" id="KW-1133">Transmembrane helix</keyword>
<sequence>MVILYHCHNKIQEVVTTKHQKIDVDKNVTLVKALHNLANQFPNEIIVWCHLDYKDYLDLKVIKTIFHHNKIMLSYHPGDHQFLDERIGYVEESVFININKKVSYPTWQMSSAVGAIHATVLLEIKNSIALDSNFDYYLNSLAKLAMPLGLFCYSEPRLLSGEMKLTNSKADMFTLFKFVKQHYKMRWVFLLVLNIWLYEKKIMLLPFLYTFCFGKRTNISINLDAITVQSSKKGLDKTTIDVIIPTIGRKSYLYDVLCDLRNQTQLPKHVIVVEQNPVEESVSELDYLISESWPFKILHTFTHQTGACHARNIALKQVKSDWVFLADDDIVIENNFLAKINHTINQFPYKAFTFRCYLKGETKVFNKIIQWGTFGSGCSIVNMESLNGSVFSEAYEHGFGEDSDFGMQLRNKGIDVIYLPEPSILHLKASIGGFRTKPKLLWQDEDVQPKPSPTVMLFQLLHKTKTQQLGYKTLLFLKYYNKQSIKKPFKYYRAFKKQWSQSLNYANQLKNNF</sequence>
<accession>A0ABY9Y0B7</accession>
<dbReference type="EMBL" id="CP134536">
    <property type="protein sequence ID" value="WNH11644.1"/>
    <property type="molecule type" value="Genomic_DNA"/>
</dbReference>
<feature type="transmembrane region" description="Helical" evidence="4">
    <location>
        <begin position="187"/>
        <end position="209"/>
    </location>
</feature>
<dbReference type="Gene3D" id="3.90.550.10">
    <property type="entry name" value="Spore Coat Polysaccharide Biosynthesis Protein SpsA, Chain A"/>
    <property type="match status" value="1"/>
</dbReference>
<organism evidence="6 7">
    <name type="scientific">Thalassobellus suaedae</name>
    <dbReference type="NCBI Taxonomy" id="3074124"/>
    <lineage>
        <taxon>Bacteria</taxon>
        <taxon>Pseudomonadati</taxon>
        <taxon>Bacteroidota</taxon>
        <taxon>Flavobacteriia</taxon>
        <taxon>Flavobacteriales</taxon>
        <taxon>Flavobacteriaceae</taxon>
        <taxon>Thalassobellus</taxon>
    </lineage>
</organism>
<dbReference type="RefSeq" id="WP_415861624.1">
    <property type="nucleotide sequence ID" value="NZ_CP134536.1"/>
</dbReference>
<protein>
    <submittedName>
        <fullName evidence="6">Glycosyltransferase</fullName>
        <ecNumber evidence="6">2.4.-.-</ecNumber>
    </submittedName>
</protein>
<evidence type="ECO:0000256" key="4">
    <source>
        <dbReference type="SAM" id="Phobius"/>
    </source>
</evidence>
<proteinExistence type="inferred from homology"/>
<dbReference type="InterPro" id="IPR001173">
    <property type="entry name" value="Glyco_trans_2-like"/>
</dbReference>
<keyword evidence="4" id="KW-0472">Membrane</keyword>
<comment type="similarity">
    <text evidence="1">Belongs to the glycosyltransferase 2 family.</text>
</comment>
<keyword evidence="4" id="KW-0812">Transmembrane</keyword>
<evidence type="ECO:0000259" key="5">
    <source>
        <dbReference type="Pfam" id="PF00535"/>
    </source>
</evidence>